<keyword evidence="2" id="KW-1185">Reference proteome</keyword>
<accession>A0A7K1SMJ4</accession>
<name>A0A7K1SMJ4_9BACT</name>
<gene>
    <name evidence="1" type="ORF">GO755_33645</name>
</gene>
<reference evidence="1 2" key="1">
    <citation type="submission" date="2019-12" db="EMBL/GenBank/DDBJ databases">
        <title>Spirosoma sp. HMF4905 genome sequencing and assembly.</title>
        <authorList>
            <person name="Kang H."/>
            <person name="Cha I."/>
            <person name="Kim H."/>
            <person name="Joh K."/>
        </authorList>
    </citation>
    <scope>NUCLEOTIDE SEQUENCE [LARGE SCALE GENOMIC DNA]</scope>
    <source>
        <strain evidence="1 2">HMF4905</strain>
    </source>
</reference>
<organism evidence="1 2">
    <name type="scientific">Spirosoma arboris</name>
    <dbReference type="NCBI Taxonomy" id="2682092"/>
    <lineage>
        <taxon>Bacteria</taxon>
        <taxon>Pseudomonadati</taxon>
        <taxon>Bacteroidota</taxon>
        <taxon>Cytophagia</taxon>
        <taxon>Cytophagales</taxon>
        <taxon>Cytophagaceae</taxon>
        <taxon>Spirosoma</taxon>
    </lineage>
</organism>
<dbReference type="AlphaFoldDB" id="A0A7K1SMJ4"/>
<dbReference type="RefSeq" id="WP_157589831.1">
    <property type="nucleotide sequence ID" value="NZ_WPIN01000019.1"/>
</dbReference>
<comment type="caution">
    <text evidence="1">The sequence shown here is derived from an EMBL/GenBank/DDBJ whole genome shotgun (WGS) entry which is preliminary data.</text>
</comment>
<dbReference type="EMBL" id="WPIN01000019">
    <property type="protein sequence ID" value="MVM35019.1"/>
    <property type="molecule type" value="Genomic_DNA"/>
</dbReference>
<evidence type="ECO:0000313" key="1">
    <source>
        <dbReference type="EMBL" id="MVM35019.1"/>
    </source>
</evidence>
<protein>
    <submittedName>
        <fullName evidence="1">Uncharacterized protein</fullName>
    </submittedName>
</protein>
<evidence type="ECO:0000313" key="2">
    <source>
        <dbReference type="Proteomes" id="UP000436006"/>
    </source>
</evidence>
<sequence length="89" mass="10304">MDHRLIFIGKAVVLLDRLELLEPELGWQVITSTYVTIKKRYDEWINFSDPEQARAYIKGFSKELAQQFLERAHRWPFPGPFVAAPAATA</sequence>
<proteinExistence type="predicted"/>
<dbReference type="Proteomes" id="UP000436006">
    <property type="component" value="Unassembled WGS sequence"/>
</dbReference>